<keyword evidence="4" id="KW-1185">Reference proteome</keyword>
<dbReference type="Proteomes" id="UP000029665">
    <property type="component" value="Unassembled WGS sequence"/>
</dbReference>
<dbReference type="InterPro" id="IPR046521">
    <property type="entry name" value="DUF6698"/>
</dbReference>
<accession>A0A060S9R4</accession>
<feature type="coiled-coil region" evidence="1">
    <location>
        <begin position="6"/>
        <end position="47"/>
    </location>
</feature>
<evidence type="ECO:0000256" key="1">
    <source>
        <dbReference type="SAM" id="Coils"/>
    </source>
</evidence>
<comment type="caution">
    <text evidence="3">The sequence shown here is derived from an EMBL/GenBank/DDBJ whole genome shotgun (WGS) entry which is preliminary data.</text>
</comment>
<reference evidence="3" key="1">
    <citation type="submission" date="2014-01" db="EMBL/GenBank/DDBJ databases">
        <title>The genome of the white-rot fungus Pycnoporus cinnabarinus: a basidiomycete model with a versatile arsenal for lignocellulosic biomass breakdown.</title>
        <authorList>
            <person name="Levasseur A."/>
            <person name="Lomascolo A."/>
            <person name="Ruiz-Duenas F.J."/>
            <person name="Uzan E."/>
            <person name="Piumi F."/>
            <person name="Kues U."/>
            <person name="Ram A.F.J."/>
            <person name="Murat C."/>
            <person name="Haon M."/>
            <person name="Benoit I."/>
            <person name="Arfi Y."/>
            <person name="Chevret D."/>
            <person name="Drula E."/>
            <person name="Kwon M.J."/>
            <person name="Gouret P."/>
            <person name="Lesage-Meessen L."/>
            <person name="Lombard V."/>
            <person name="Mariette J."/>
            <person name="Noirot C."/>
            <person name="Park J."/>
            <person name="Patyshakuliyeva A."/>
            <person name="Wieneger R.A.B."/>
            <person name="Wosten H.A.B."/>
            <person name="Martin F."/>
            <person name="Coutinho P.M."/>
            <person name="de Vries R."/>
            <person name="Martinez A.T."/>
            <person name="Klopp C."/>
            <person name="Pontarotti P."/>
            <person name="Henrissat B."/>
            <person name="Record E."/>
        </authorList>
    </citation>
    <scope>NUCLEOTIDE SEQUENCE [LARGE SCALE GENOMIC DNA]</scope>
    <source>
        <strain evidence="3">BRFM137</strain>
    </source>
</reference>
<feature type="compositionally biased region" description="Acidic residues" evidence="2">
    <location>
        <begin position="616"/>
        <end position="631"/>
    </location>
</feature>
<protein>
    <submittedName>
        <fullName evidence="3">Uncharacterized protein</fullName>
    </submittedName>
</protein>
<feature type="region of interest" description="Disordered" evidence="2">
    <location>
        <begin position="544"/>
        <end position="577"/>
    </location>
</feature>
<organism evidence="3 4">
    <name type="scientific">Pycnoporus cinnabarinus</name>
    <name type="common">Cinnabar-red polypore</name>
    <name type="synonym">Trametes cinnabarina</name>
    <dbReference type="NCBI Taxonomy" id="5643"/>
    <lineage>
        <taxon>Eukaryota</taxon>
        <taxon>Fungi</taxon>
        <taxon>Dikarya</taxon>
        <taxon>Basidiomycota</taxon>
        <taxon>Agaricomycotina</taxon>
        <taxon>Agaricomycetes</taxon>
        <taxon>Polyporales</taxon>
        <taxon>Polyporaceae</taxon>
        <taxon>Trametes</taxon>
    </lineage>
</organism>
<feature type="compositionally biased region" description="Acidic residues" evidence="2">
    <location>
        <begin position="650"/>
        <end position="673"/>
    </location>
</feature>
<dbReference type="OrthoDB" id="2758671at2759"/>
<feature type="region of interest" description="Disordered" evidence="2">
    <location>
        <begin position="261"/>
        <end position="284"/>
    </location>
</feature>
<dbReference type="STRING" id="5643.A0A060S9R4"/>
<dbReference type="AlphaFoldDB" id="A0A060S9R4"/>
<name>A0A060S9R4_PYCCI</name>
<dbReference type="Pfam" id="PF20414">
    <property type="entry name" value="DUF6698"/>
    <property type="match status" value="1"/>
</dbReference>
<proteinExistence type="predicted"/>
<evidence type="ECO:0000313" key="3">
    <source>
        <dbReference type="EMBL" id="CDO71090.1"/>
    </source>
</evidence>
<feature type="region of interest" description="Disordered" evidence="2">
    <location>
        <begin position="398"/>
        <end position="467"/>
    </location>
</feature>
<feature type="compositionally biased region" description="Low complexity" evidence="2">
    <location>
        <begin position="878"/>
        <end position="897"/>
    </location>
</feature>
<evidence type="ECO:0000256" key="2">
    <source>
        <dbReference type="SAM" id="MobiDB-lite"/>
    </source>
</evidence>
<feature type="compositionally biased region" description="Basic residues" evidence="2">
    <location>
        <begin position="957"/>
        <end position="969"/>
    </location>
</feature>
<feature type="region of interest" description="Disordered" evidence="2">
    <location>
        <begin position="607"/>
        <end position="969"/>
    </location>
</feature>
<keyword evidence="1" id="KW-0175">Coiled coil</keyword>
<sequence>MAVPPVAELYKALKDAQLEISRREETERKMQDQINDLRNIIEQMNTKLSEPGGATRRRKKERQLPPVDEEVMTTLARIGFDDKKVQRFGKMYMMIGEPWILPGPEMALNKPCPDVDHTDPRRYRVKSEEESIPYIIAEIYHYVPEPQHVLLEKYGPFKEAFIRGFNSMRTNAINNMRKVASIVFNVDPVWLVRQTTAVDRAQEPVLLRYLQWKSNKPPYDPRSPPVLFPNCVYDPRKFMRNPQLVRLLSATLFGEKSALKDTFDDQDGDQTQPGSAPKPRRWTGPPPHAVLWGLKKVTPGLIAFGAIAATFLLSADEEFAPVGLKTQINYYDRFQYYKKTLLASMTEGSTAETFRFYQERLFPQEAEANESFDELAPEEDPGDAMLRAIMAADAADRLESQAGRVSGPSSTGVQQAAPKNVKNRNLAPSNRTAGDGQVSLDSRNGRAAGTASKASSSYSGADTRPRTRGEAALPVALLSQPGREHVVGNPSRASIVQPALPLPQVFHRPPRGHARPPSRTAAPSTYPHYVETDDVGVRAPEPFNLDEVYNDNDHKWDSNSGNQQDDYDDEDDYSNHTHESQDMIDLDDDQALDLNVHRDCYDGQYSGYDLQSTSEGADDLGDTANEDDEDVVTYKTHHVSQPPDISVIAEEPEEATEEDYDELEYIEIDEDDQTDHGMGPPTDSDDGAEVPARSSHRQDLIGPSSMHAPEGVAAQAPRQYSHRLNEPPRVHSSMSLPLPRSRDVPSVMYRAPSHPPAQPVPRAYSGTVPRSLGRTPMVRSFSDPTRILPAVQDDFIANTQPCPPSIQRPQQETERDVQQQSDADEGDVNVAMGNKRTKAMTRTKAAESKRSKAGTTKSKARQAREEEVAEHVQATQVAASKGSKSSKGSKATKAPKGVTVMSDGPPDNASQAPKRGKSTKQVNDAKDAKRKVTPTTINECIAATDEPGGGAPTTRQTRTRTRATNTPKK</sequence>
<feature type="region of interest" description="Disordered" evidence="2">
    <location>
        <begin position="506"/>
        <end position="527"/>
    </location>
</feature>
<dbReference type="EMBL" id="CCBP010000097">
    <property type="protein sequence ID" value="CDO71090.1"/>
    <property type="molecule type" value="Genomic_DNA"/>
</dbReference>
<evidence type="ECO:0000313" key="4">
    <source>
        <dbReference type="Proteomes" id="UP000029665"/>
    </source>
</evidence>
<gene>
    <name evidence="3" type="ORF">BN946_scf184844.g94</name>
</gene>
<dbReference type="HOGENOM" id="CLU_012920_0_0_1"/>